<proteinExistence type="predicted"/>
<evidence type="ECO:0008006" key="3">
    <source>
        <dbReference type="Google" id="ProtNLM"/>
    </source>
</evidence>
<accession>A0A1W2A980</accession>
<name>A0A1W2A980_9SPHI</name>
<evidence type="ECO:0000313" key="1">
    <source>
        <dbReference type="EMBL" id="SMC57204.1"/>
    </source>
</evidence>
<protein>
    <recommendedName>
        <fullName evidence="3">DUF4352 domain-containing protein</fullName>
    </recommendedName>
</protein>
<dbReference type="Proteomes" id="UP000192678">
    <property type="component" value="Unassembled WGS sequence"/>
</dbReference>
<reference evidence="1 2" key="1">
    <citation type="submission" date="2017-04" db="EMBL/GenBank/DDBJ databases">
        <authorList>
            <person name="Afonso C.L."/>
            <person name="Miller P.J."/>
            <person name="Scott M.A."/>
            <person name="Spackman E."/>
            <person name="Goraichik I."/>
            <person name="Dimitrov K.M."/>
            <person name="Suarez D.L."/>
            <person name="Swayne D.E."/>
        </authorList>
    </citation>
    <scope>NUCLEOTIDE SEQUENCE [LARGE SCALE GENOMIC DNA]</scope>
    <source>
        <strain evidence="1 2">DSM 19625</strain>
    </source>
</reference>
<dbReference type="OrthoDB" id="9911661at2"/>
<evidence type="ECO:0000313" key="2">
    <source>
        <dbReference type="Proteomes" id="UP000192678"/>
    </source>
</evidence>
<gene>
    <name evidence="1" type="ORF">SAMN04488101_101327</name>
</gene>
<dbReference type="RefSeq" id="WP_084286909.1">
    <property type="nucleotide sequence ID" value="NZ_FWYB01000001.1"/>
</dbReference>
<keyword evidence="2" id="KW-1185">Reference proteome</keyword>
<dbReference type="AlphaFoldDB" id="A0A1W2A980"/>
<sequence length="112" mass="11867">MEVQTAFKISASISAKKSASKSGDAYPISIRIINRSSMDFVKAEVSVKDTESNQHDTAYFGLISANSTSEEILHLPGGIEFCTFRITPRVGEDITGGGIAGNAPGVDITIDD</sequence>
<dbReference type="EMBL" id="FWYB01000001">
    <property type="protein sequence ID" value="SMC57204.1"/>
    <property type="molecule type" value="Genomic_DNA"/>
</dbReference>
<organism evidence="1 2">
    <name type="scientific">Pedobacter nyackensis</name>
    <dbReference type="NCBI Taxonomy" id="475255"/>
    <lineage>
        <taxon>Bacteria</taxon>
        <taxon>Pseudomonadati</taxon>
        <taxon>Bacteroidota</taxon>
        <taxon>Sphingobacteriia</taxon>
        <taxon>Sphingobacteriales</taxon>
        <taxon>Sphingobacteriaceae</taxon>
        <taxon>Pedobacter</taxon>
    </lineage>
</organism>